<organism evidence="1 2">
    <name type="scientific">Brucella lupini</name>
    <dbReference type="NCBI Taxonomy" id="255457"/>
    <lineage>
        <taxon>Bacteria</taxon>
        <taxon>Pseudomonadati</taxon>
        <taxon>Pseudomonadota</taxon>
        <taxon>Alphaproteobacteria</taxon>
        <taxon>Hyphomicrobiales</taxon>
        <taxon>Brucellaceae</taxon>
        <taxon>Brucella/Ochrobactrum group</taxon>
        <taxon>Brucella</taxon>
    </lineage>
</organism>
<evidence type="ECO:0000313" key="1">
    <source>
        <dbReference type="EMBL" id="KAB2701353.1"/>
    </source>
</evidence>
<proteinExistence type="predicted"/>
<gene>
    <name evidence="1" type="ORF">F9L03_24225</name>
</gene>
<evidence type="ECO:0000313" key="2">
    <source>
        <dbReference type="Proteomes" id="UP000435957"/>
    </source>
</evidence>
<dbReference type="Proteomes" id="UP000435957">
    <property type="component" value="Unassembled WGS sequence"/>
</dbReference>
<name>A0AB34DFV9_9HYPH</name>
<comment type="caution">
    <text evidence="1">The sequence shown here is derived from an EMBL/GenBank/DDBJ whole genome shotgun (WGS) entry which is preliminary data.</text>
</comment>
<sequence length="222" mass="25905">MGLLKTYLYARSEMGRAILEAGQFAHVPENTVWNTLDDLSWPCCDDVSVTTKSGHRCKEKGFFALDTLDEFAVRFGTLCPVCLTPVGFEPRSTTWVEFDYMPTWLPYHGDNRYPELAIKEEPDWYEDAWNNRSWPGMGAKGRAHARCGIVDRVAHNLERGDKETSLEPVIHFFRRRNGGFKAYLEWLRDRPRPSLRFNPRKHREPRRYSDMRWTIDTVSEAA</sequence>
<reference evidence="1 2" key="1">
    <citation type="submission" date="2019-09" db="EMBL/GenBank/DDBJ databases">
        <title>Taxonomic organization of the family Brucellaceae based on a phylogenomic approach.</title>
        <authorList>
            <person name="Leclercq S."/>
            <person name="Cloeckaert A."/>
            <person name="Zygmunt M.S."/>
        </authorList>
    </citation>
    <scope>NUCLEOTIDE SEQUENCE [LARGE SCALE GENOMIC DNA]</scope>
    <source>
        <strain evidence="1 2">LUP23</strain>
    </source>
</reference>
<dbReference type="RefSeq" id="WP_094515134.1">
    <property type="nucleotide sequence ID" value="NZ_JBHEEP010000030.1"/>
</dbReference>
<accession>A0AB34DFV9</accession>
<dbReference type="AlphaFoldDB" id="A0AB34DFV9"/>
<keyword evidence="2" id="KW-1185">Reference proteome</keyword>
<dbReference type="EMBL" id="WBWF01000027">
    <property type="protein sequence ID" value="KAB2701353.1"/>
    <property type="molecule type" value="Genomic_DNA"/>
</dbReference>
<protein>
    <submittedName>
        <fullName evidence="1">Uncharacterized protein</fullName>
    </submittedName>
</protein>